<reference evidence="3" key="2">
    <citation type="submission" date="2014-07" db="EMBL/GenBank/DDBJ databases">
        <authorList>
            <person name="Hull J."/>
        </authorList>
    </citation>
    <scope>NUCLEOTIDE SEQUENCE</scope>
</reference>
<dbReference type="EMBL" id="GBHO01019944">
    <property type="protein sequence ID" value="JAG23660.1"/>
    <property type="molecule type" value="Transcribed_RNA"/>
</dbReference>
<protein>
    <submittedName>
        <fullName evidence="3">Sorting nexin MVP1</fullName>
    </submittedName>
</protein>
<gene>
    <name evidence="3" type="primary">MVP1_1</name>
    <name evidence="3" type="ORF">CM83_104756</name>
</gene>
<proteinExistence type="predicted"/>
<evidence type="ECO:0000256" key="2">
    <source>
        <dbReference type="SAM" id="MobiDB-lite"/>
    </source>
</evidence>
<name>A0A0A9Y2D4_LYGHE</name>
<feature type="coiled-coil region" evidence="1">
    <location>
        <begin position="111"/>
        <end position="138"/>
    </location>
</feature>
<keyword evidence="1" id="KW-0175">Coiled coil</keyword>
<feature type="non-terminal residue" evidence="3">
    <location>
        <position position="1"/>
    </location>
</feature>
<dbReference type="AlphaFoldDB" id="A0A0A9Y2D4"/>
<feature type="region of interest" description="Disordered" evidence="2">
    <location>
        <begin position="29"/>
        <end position="58"/>
    </location>
</feature>
<reference evidence="3" key="1">
    <citation type="journal article" date="2014" name="PLoS ONE">
        <title>Transcriptome-Based Identification of ABC Transporters in the Western Tarnished Plant Bug Lygus hesperus.</title>
        <authorList>
            <person name="Hull J.J."/>
            <person name="Chaney K."/>
            <person name="Geib S.M."/>
            <person name="Fabrick J.A."/>
            <person name="Brent C.S."/>
            <person name="Walsh D."/>
            <person name="Lavine L.C."/>
        </authorList>
    </citation>
    <scope>NUCLEOTIDE SEQUENCE</scope>
</reference>
<feature type="compositionally biased region" description="Low complexity" evidence="2">
    <location>
        <begin position="29"/>
        <end position="39"/>
    </location>
</feature>
<evidence type="ECO:0000313" key="3">
    <source>
        <dbReference type="EMBL" id="JAG23660.1"/>
    </source>
</evidence>
<organism evidence="3">
    <name type="scientific">Lygus hesperus</name>
    <name type="common">Western plant bug</name>
    <dbReference type="NCBI Taxonomy" id="30085"/>
    <lineage>
        <taxon>Eukaryota</taxon>
        <taxon>Metazoa</taxon>
        <taxon>Ecdysozoa</taxon>
        <taxon>Arthropoda</taxon>
        <taxon>Hexapoda</taxon>
        <taxon>Insecta</taxon>
        <taxon>Pterygota</taxon>
        <taxon>Neoptera</taxon>
        <taxon>Paraneoptera</taxon>
        <taxon>Hemiptera</taxon>
        <taxon>Heteroptera</taxon>
        <taxon>Panheteroptera</taxon>
        <taxon>Cimicomorpha</taxon>
        <taxon>Miridae</taxon>
        <taxon>Mirini</taxon>
        <taxon>Lygus</taxon>
    </lineage>
</organism>
<accession>A0A0A9Y2D4</accession>
<sequence>FMCSAGPIQANMIFLISADPLEIQLLASSSSASGNAATSQTQPEKEKSTPPRETTKRVTSFAEQFHNSRMAYLTEEHKAKMAVVQLEEEYWRQMIGNINNTRFVINSNPLLEEINSSSENIEEMNNNYSENLKQDEEE</sequence>
<feature type="compositionally biased region" description="Basic and acidic residues" evidence="2">
    <location>
        <begin position="43"/>
        <end position="56"/>
    </location>
</feature>
<evidence type="ECO:0000256" key="1">
    <source>
        <dbReference type="SAM" id="Coils"/>
    </source>
</evidence>